<dbReference type="Pfam" id="PF03888">
    <property type="entry name" value="MucB_RseB"/>
    <property type="match status" value="1"/>
</dbReference>
<name>A0A6C0TXI4_9GAMM</name>
<evidence type="ECO:0000313" key="3">
    <source>
        <dbReference type="Proteomes" id="UP000477680"/>
    </source>
</evidence>
<gene>
    <name evidence="2" type="ORF">G3T16_02815</name>
</gene>
<protein>
    <recommendedName>
        <fullName evidence="1">MucB/RseB N-terminal domain-containing protein</fullName>
    </recommendedName>
</protein>
<dbReference type="RefSeq" id="WP_163493736.1">
    <property type="nucleotide sequence ID" value="NZ_CP048711.1"/>
</dbReference>
<proteinExistence type="predicted"/>
<dbReference type="KEGG" id="kim:G3T16_02815"/>
<accession>A0A6C0TXI4</accession>
<dbReference type="Proteomes" id="UP000477680">
    <property type="component" value="Chromosome"/>
</dbReference>
<dbReference type="EMBL" id="CP048711">
    <property type="protein sequence ID" value="QIB64486.1"/>
    <property type="molecule type" value="Genomic_DNA"/>
</dbReference>
<reference evidence="2 3" key="1">
    <citation type="submission" date="2020-02" db="EMBL/GenBank/DDBJ databases">
        <title>Genome sequencing for Kineobactrum sp. M2.</title>
        <authorList>
            <person name="Park S.-J."/>
        </authorList>
    </citation>
    <scope>NUCLEOTIDE SEQUENCE [LARGE SCALE GENOMIC DNA]</scope>
    <source>
        <strain evidence="2 3">M2</strain>
    </source>
</reference>
<sequence>MTGSVITVARVGRTAALVTLLISTLLPASISRSATCSDTDAEALSWLEKMSRSHQQVSYHGVVTLQRGEDMQVVQVAHLVDAGHSSERMTRLTGQGVQVTRVGHPLDCVHPGQNLLLGQQLKAGDCGLAGYYRFQLEEGSALPGGRR</sequence>
<dbReference type="Gene3D" id="2.50.20.10">
    <property type="entry name" value="Lipoprotein localisation LolA/LolB/LppX"/>
    <property type="match status" value="1"/>
</dbReference>
<evidence type="ECO:0000259" key="1">
    <source>
        <dbReference type="Pfam" id="PF03888"/>
    </source>
</evidence>
<feature type="domain" description="MucB/RseB N-terminal" evidence="1">
    <location>
        <begin position="43"/>
        <end position="115"/>
    </location>
</feature>
<organism evidence="2 3">
    <name type="scientific">Kineobactrum salinum</name>
    <dbReference type="NCBI Taxonomy" id="2708301"/>
    <lineage>
        <taxon>Bacteria</taxon>
        <taxon>Pseudomonadati</taxon>
        <taxon>Pseudomonadota</taxon>
        <taxon>Gammaproteobacteria</taxon>
        <taxon>Cellvibrionales</taxon>
        <taxon>Halieaceae</taxon>
        <taxon>Kineobactrum</taxon>
    </lineage>
</organism>
<keyword evidence="3" id="KW-1185">Reference proteome</keyword>
<dbReference type="InterPro" id="IPR033434">
    <property type="entry name" value="MucB/RseB_N"/>
</dbReference>
<dbReference type="AlphaFoldDB" id="A0A6C0TXI4"/>
<evidence type="ECO:0000313" key="2">
    <source>
        <dbReference type="EMBL" id="QIB64486.1"/>
    </source>
</evidence>